<keyword evidence="2" id="KW-1185">Reference proteome</keyword>
<name>A0A0K0EJC0_STRER</name>
<dbReference type="WBParaSite" id="SSTP_0000956600.1">
    <property type="protein sequence ID" value="SSTP_0000956600.1"/>
    <property type="gene ID" value="SSTP_0000956600"/>
</dbReference>
<feature type="transmembrane region" description="Helical" evidence="1">
    <location>
        <begin position="6"/>
        <end position="26"/>
    </location>
</feature>
<keyword evidence="1" id="KW-1133">Transmembrane helix</keyword>
<dbReference type="Proteomes" id="UP000035681">
    <property type="component" value="Unplaced"/>
</dbReference>
<reference evidence="3" key="1">
    <citation type="submission" date="2015-08" db="UniProtKB">
        <authorList>
            <consortium name="WormBaseParasite"/>
        </authorList>
    </citation>
    <scope>IDENTIFICATION</scope>
</reference>
<proteinExistence type="predicted"/>
<evidence type="ECO:0000313" key="4">
    <source>
        <dbReference type="WBParaSite" id="TCONS_00011514.p1"/>
    </source>
</evidence>
<evidence type="ECO:0000256" key="1">
    <source>
        <dbReference type="SAM" id="Phobius"/>
    </source>
</evidence>
<dbReference type="AlphaFoldDB" id="A0A0K0EJC0"/>
<dbReference type="WBParaSite" id="TCONS_00011514.p1">
    <property type="protein sequence ID" value="TCONS_00011514.p1"/>
    <property type="gene ID" value="XLOC_006013"/>
</dbReference>
<keyword evidence="1" id="KW-0812">Transmembrane</keyword>
<organism evidence="3">
    <name type="scientific">Strongyloides stercoralis</name>
    <name type="common">Threadworm</name>
    <dbReference type="NCBI Taxonomy" id="6248"/>
    <lineage>
        <taxon>Eukaryota</taxon>
        <taxon>Metazoa</taxon>
        <taxon>Ecdysozoa</taxon>
        <taxon>Nematoda</taxon>
        <taxon>Chromadorea</taxon>
        <taxon>Rhabditida</taxon>
        <taxon>Tylenchina</taxon>
        <taxon>Panagrolaimomorpha</taxon>
        <taxon>Strongyloidoidea</taxon>
        <taxon>Strongyloididae</taxon>
        <taxon>Strongyloides</taxon>
    </lineage>
</organism>
<protein>
    <submittedName>
        <fullName evidence="3 4">Uncharacterized protein</fullName>
    </submittedName>
</protein>
<evidence type="ECO:0000313" key="2">
    <source>
        <dbReference type="Proteomes" id="UP000035681"/>
    </source>
</evidence>
<keyword evidence="1" id="KW-0472">Membrane</keyword>
<evidence type="ECO:0000313" key="3">
    <source>
        <dbReference type="WBParaSite" id="SSTP_0000956600.1"/>
    </source>
</evidence>
<accession>A0A0K0EJC0</accession>
<sequence>MKLLVYFLNFFLCFNLFSILNGYKFICERRYLPNMKKCYALISIKEIVFVKFILPKLNKHVKEDITKEVYYNKNKDVTFLKKTNQYMNRVTKYTLLKFIAEVLRFNCQHLSKIYLLKSNEALENYKNPYEVNCVNGRLLKVYSYSLIRKYRNKFTYRSVKNDAE</sequence>